<dbReference type="Gene3D" id="1.10.8.60">
    <property type="match status" value="1"/>
</dbReference>
<dbReference type="GO" id="GO:0006281">
    <property type="term" value="P:DNA repair"/>
    <property type="evidence" value="ECO:0007669"/>
    <property type="project" value="TreeGrafter"/>
</dbReference>
<dbReference type="SUPFAM" id="SSF48019">
    <property type="entry name" value="post-AAA+ oligomerization domain-like"/>
    <property type="match status" value="1"/>
</dbReference>
<feature type="compositionally biased region" description="Low complexity" evidence="2">
    <location>
        <begin position="147"/>
        <end position="161"/>
    </location>
</feature>
<dbReference type="PANTHER" id="PTHR11669">
    <property type="entry name" value="REPLICATION FACTOR C / DNA POLYMERASE III GAMMA-TAU SUBUNIT"/>
    <property type="match status" value="1"/>
</dbReference>
<dbReference type="GO" id="GO:0003689">
    <property type="term" value="F:DNA clamp loader activity"/>
    <property type="evidence" value="ECO:0007669"/>
    <property type="project" value="TreeGrafter"/>
</dbReference>
<dbReference type="InterPro" id="IPR050238">
    <property type="entry name" value="DNA_Rep/Repair_Clamp_Loader"/>
</dbReference>
<dbReference type="Gene3D" id="1.20.272.10">
    <property type="match status" value="1"/>
</dbReference>
<dbReference type="InterPro" id="IPR008921">
    <property type="entry name" value="DNA_pol3_clamp-load_cplx_C"/>
</dbReference>
<dbReference type="GO" id="GO:0005634">
    <property type="term" value="C:nucleus"/>
    <property type="evidence" value="ECO:0007669"/>
    <property type="project" value="TreeGrafter"/>
</dbReference>
<feature type="region of interest" description="Disordered" evidence="2">
    <location>
        <begin position="146"/>
        <end position="166"/>
    </location>
</feature>
<dbReference type="EMBL" id="SNRW01000599">
    <property type="protein sequence ID" value="KAA6400215.1"/>
    <property type="molecule type" value="Genomic_DNA"/>
</dbReference>
<evidence type="ECO:0000256" key="1">
    <source>
        <dbReference type="ARBA" id="ARBA00022705"/>
    </source>
</evidence>
<dbReference type="Gene3D" id="3.40.50.300">
    <property type="entry name" value="P-loop containing nucleotide triphosphate hydrolases"/>
    <property type="match status" value="1"/>
</dbReference>
<name>A0A5J4X0T0_9EUKA</name>
<keyword evidence="1" id="KW-0235">DNA replication</keyword>
<evidence type="ECO:0000313" key="4">
    <source>
        <dbReference type="Proteomes" id="UP000324800"/>
    </source>
</evidence>
<dbReference type="SUPFAM" id="SSF52540">
    <property type="entry name" value="P-loop containing nucleoside triphosphate hydrolases"/>
    <property type="match status" value="1"/>
</dbReference>
<dbReference type="Pfam" id="PF22534">
    <property type="entry name" value="RFC_C"/>
    <property type="match status" value="1"/>
</dbReference>
<protein>
    <submittedName>
        <fullName evidence="3">Putative Replication factor C subunit 3</fullName>
    </submittedName>
</protein>
<dbReference type="GO" id="GO:0006261">
    <property type="term" value="P:DNA-templated DNA replication"/>
    <property type="evidence" value="ECO:0007669"/>
    <property type="project" value="TreeGrafter"/>
</dbReference>
<dbReference type="PANTHER" id="PTHR11669:SF1">
    <property type="entry name" value="REPLICATION FACTOR C SUBUNIT 3"/>
    <property type="match status" value="1"/>
</dbReference>
<dbReference type="GO" id="GO:0005663">
    <property type="term" value="C:DNA replication factor C complex"/>
    <property type="evidence" value="ECO:0007669"/>
    <property type="project" value="TreeGrafter"/>
</dbReference>
<evidence type="ECO:0000256" key="2">
    <source>
        <dbReference type="SAM" id="MobiDB-lite"/>
    </source>
</evidence>
<accession>A0A5J4X0T0</accession>
<dbReference type="OrthoDB" id="761538at2759"/>
<dbReference type="Proteomes" id="UP000324800">
    <property type="component" value="Unassembled WGS sequence"/>
</dbReference>
<reference evidence="3 4" key="1">
    <citation type="submission" date="2019-03" db="EMBL/GenBank/DDBJ databases">
        <title>Single cell metagenomics reveals metabolic interactions within the superorganism composed of flagellate Streblomastix strix and complex community of Bacteroidetes bacteria on its surface.</title>
        <authorList>
            <person name="Treitli S.C."/>
            <person name="Kolisko M."/>
            <person name="Husnik F."/>
            <person name="Keeling P."/>
            <person name="Hampl V."/>
        </authorList>
    </citation>
    <scope>NUCLEOTIDE SEQUENCE [LARGE SCALE GENOMIC DNA]</scope>
    <source>
        <strain evidence="3">ST1C</strain>
    </source>
</reference>
<dbReference type="InterPro" id="IPR027417">
    <property type="entry name" value="P-loop_NTPase"/>
</dbReference>
<sequence length="425" mass="47148">MALLLDKTRPTTVAELDFNVEMMSSLKAMLSEGDFPHILFYGPPGCGKKTRIQILLRTVFGPSVDKIVVETRQLKKGNQSATFDITLLSSPNHVEVCPSDAGMADRYVVMELIKEVAQSLPLDLGEGESAQRALGRMQLMSAKAKKGGSASSLSKAHQSSSDKGSDTRGLFKVVVLTGADLLSKAAQHALRRTMEKYMSTCRLVLVCETTSKIISPLLSRCLLVRCASPTDDDIVRIVQKAGQQEHDSTWRMAMRGKKGYERSQQEDERQKQAVPQELAQNIAVQSHGNVRRALLMLDACLAVQGSGQTLEAQMSIPVPDWEIASEEIATMALAQQDPKQVLDIRKRLYELLVNCIPADVLFKRISQHLNNKVDGSLKEHVAYWAAFFEHRCQQGMKPIIHLEAFITKIMALQKEFLTGVLDQDK</sequence>
<proteinExistence type="predicted"/>
<gene>
    <name evidence="3" type="ORF">EZS28_004259</name>
</gene>
<evidence type="ECO:0000313" key="3">
    <source>
        <dbReference type="EMBL" id="KAA6400215.1"/>
    </source>
</evidence>
<dbReference type="GO" id="GO:0003677">
    <property type="term" value="F:DNA binding"/>
    <property type="evidence" value="ECO:0007669"/>
    <property type="project" value="InterPro"/>
</dbReference>
<dbReference type="AlphaFoldDB" id="A0A5J4X0T0"/>
<comment type="caution">
    <text evidence="3">The sequence shown here is derived from an EMBL/GenBank/DDBJ whole genome shotgun (WGS) entry which is preliminary data.</text>
</comment>
<organism evidence="3 4">
    <name type="scientific">Streblomastix strix</name>
    <dbReference type="NCBI Taxonomy" id="222440"/>
    <lineage>
        <taxon>Eukaryota</taxon>
        <taxon>Metamonada</taxon>
        <taxon>Preaxostyla</taxon>
        <taxon>Oxymonadida</taxon>
        <taxon>Streblomastigidae</taxon>
        <taxon>Streblomastix</taxon>
    </lineage>
</organism>